<protein>
    <submittedName>
        <fullName evidence="1">Uncharacterized protein</fullName>
    </submittedName>
</protein>
<evidence type="ECO:0000313" key="2">
    <source>
        <dbReference type="Proteomes" id="UP000803884"/>
    </source>
</evidence>
<dbReference type="AlphaFoldDB" id="A0AB34KWK4"/>
<gene>
    <name evidence="1" type="ORF">WHR41_02505</name>
</gene>
<comment type="caution">
    <text evidence="1">The sequence shown here is derived from an EMBL/GenBank/DDBJ whole genome shotgun (WGS) entry which is preliminary data.</text>
</comment>
<dbReference type="EMBL" id="JAAQHG020000006">
    <property type="protein sequence ID" value="KAL1588646.1"/>
    <property type="molecule type" value="Genomic_DNA"/>
</dbReference>
<dbReference type="GeneID" id="96003949"/>
<dbReference type="Proteomes" id="UP000803884">
    <property type="component" value="Unassembled WGS sequence"/>
</dbReference>
<accession>A0AB34KWK4</accession>
<keyword evidence="2" id="KW-1185">Reference proteome</keyword>
<reference evidence="1 2" key="1">
    <citation type="journal article" date="2020" name="Microbiol. Resour. Announc.">
        <title>Draft Genome Sequence of a Cladosporium Species Isolated from the Mesophotic Ascidian Didemnum maculosum.</title>
        <authorList>
            <person name="Gioti A."/>
            <person name="Siaperas R."/>
            <person name="Nikolaivits E."/>
            <person name="Le Goff G."/>
            <person name="Ouazzani J."/>
            <person name="Kotoulas G."/>
            <person name="Topakas E."/>
        </authorList>
    </citation>
    <scope>NUCLEOTIDE SEQUENCE [LARGE SCALE GENOMIC DNA]</scope>
    <source>
        <strain evidence="1 2">TM138-S3</strain>
    </source>
</reference>
<organism evidence="1 2">
    <name type="scientific">Cladosporium halotolerans</name>
    <dbReference type="NCBI Taxonomy" id="1052096"/>
    <lineage>
        <taxon>Eukaryota</taxon>
        <taxon>Fungi</taxon>
        <taxon>Dikarya</taxon>
        <taxon>Ascomycota</taxon>
        <taxon>Pezizomycotina</taxon>
        <taxon>Dothideomycetes</taxon>
        <taxon>Dothideomycetidae</taxon>
        <taxon>Cladosporiales</taxon>
        <taxon>Cladosporiaceae</taxon>
        <taxon>Cladosporium</taxon>
    </lineage>
</organism>
<proteinExistence type="predicted"/>
<dbReference type="RefSeq" id="XP_069231751.1">
    <property type="nucleotide sequence ID" value="XM_069371111.1"/>
</dbReference>
<dbReference type="SUPFAM" id="SSF48452">
    <property type="entry name" value="TPR-like"/>
    <property type="match status" value="1"/>
</dbReference>
<name>A0AB34KWK4_9PEZI</name>
<dbReference type="InterPro" id="IPR011990">
    <property type="entry name" value="TPR-like_helical_dom_sf"/>
</dbReference>
<dbReference type="Gene3D" id="1.25.40.10">
    <property type="entry name" value="Tetratricopeptide repeat domain"/>
    <property type="match status" value="1"/>
</dbReference>
<evidence type="ECO:0000313" key="1">
    <source>
        <dbReference type="EMBL" id="KAL1588646.1"/>
    </source>
</evidence>
<sequence>MTTSSDEKLHLLTLPPEIREHIYRLILDPEANRNYGADEYITYNYARALVLFKINRQIYREAHKIFCDLNAFVRIETPWSQSKEHVMAEGHVPIVIQDERAKTFKYYRLLAGIDAPQYQLLDVDTECFIIHVDDLAKFTKSWFYADLSHPTLNPNLRLSLSLHDPFHAEEADKQVPYSLQRKLLYPWASVRNLGQMTFVGAPSPDPKIVSELEAAQAKPIASPEECLNESTRLKREGNVELQAGRYSAALSLYKQSWEAIHITVHGHARHVHGDAFFAVRLRQPPYQGKLGQAERLVLRVQLVANTCLAYLKSEQYDECIFWGMRTINTVRDGMGIEPDMDVGPHEEAVPGFPAATEMGKVYWRTALAWKAKDEKSEARRLAKVAMVYLPSAGDQKALEQLLRDCMLRI</sequence>